<proteinExistence type="inferred from homology"/>
<keyword evidence="3 5" id="KW-0808">Transferase</keyword>
<dbReference type="AlphaFoldDB" id="G2KLW2"/>
<gene>
    <name evidence="5" type="ordered locus">MICA_1011</name>
</gene>
<dbReference type="STRING" id="856793.MICA_1011"/>
<protein>
    <submittedName>
        <fullName evidence="5">Putative methyltransferase</fullName>
    </submittedName>
</protein>
<dbReference type="Pfam" id="PF08241">
    <property type="entry name" value="Methyltransf_11"/>
    <property type="match status" value="1"/>
</dbReference>
<feature type="domain" description="Methyltransferase type 11" evidence="4">
    <location>
        <begin position="46"/>
        <end position="138"/>
    </location>
</feature>
<evidence type="ECO:0000256" key="3">
    <source>
        <dbReference type="ARBA" id="ARBA00022679"/>
    </source>
</evidence>
<evidence type="ECO:0000313" key="5">
    <source>
        <dbReference type="EMBL" id="AEP09341.1"/>
    </source>
</evidence>
<dbReference type="RefSeq" id="WP_014102564.1">
    <property type="nucleotide sequence ID" value="NC_016026.1"/>
</dbReference>
<dbReference type="GO" id="GO:0032259">
    <property type="term" value="P:methylation"/>
    <property type="evidence" value="ECO:0007669"/>
    <property type="project" value="UniProtKB-KW"/>
</dbReference>
<dbReference type="GO" id="GO:0008757">
    <property type="term" value="F:S-adenosylmethionine-dependent methyltransferase activity"/>
    <property type="evidence" value="ECO:0007669"/>
    <property type="project" value="InterPro"/>
</dbReference>
<dbReference type="OrthoDB" id="7856199at2"/>
<evidence type="ECO:0000313" key="6">
    <source>
        <dbReference type="Proteomes" id="UP000009286"/>
    </source>
</evidence>
<dbReference type="Gene3D" id="3.40.50.150">
    <property type="entry name" value="Vaccinia Virus protein VP39"/>
    <property type="match status" value="1"/>
</dbReference>
<evidence type="ECO:0000259" key="4">
    <source>
        <dbReference type="Pfam" id="PF08241"/>
    </source>
</evidence>
<dbReference type="HOGENOM" id="CLU_049344_3_3_5"/>
<dbReference type="PANTHER" id="PTHR44942:SF4">
    <property type="entry name" value="METHYLTRANSFERASE TYPE 11 DOMAIN-CONTAINING PROTEIN"/>
    <property type="match status" value="1"/>
</dbReference>
<accession>G2KLW2</accession>
<dbReference type="InterPro" id="IPR051052">
    <property type="entry name" value="Diverse_substrate_MTase"/>
</dbReference>
<dbReference type="eggNOG" id="COG2226">
    <property type="taxonomic scope" value="Bacteria"/>
</dbReference>
<dbReference type="Proteomes" id="UP000009286">
    <property type="component" value="Chromosome"/>
</dbReference>
<dbReference type="InterPro" id="IPR013216">
    <property type="entry name" value="Methyltransf_11"/>
</dbReference>
<evidence type="ECO:0000256" key="1">
    <source>
        <dbReference type="ARBA" id="ARBA00008361"/>
    </source>
</evidence>
<name>G2KLW2_MICAA</name>
<dbReference type="CDD" id="cd02440">
    <property type="entry name" value="AdoMet_MTases"/>
    <property type="match status" value="1"/>
</dbReference>
<dbReference type="PANTHER" id="PTHR44942">
    <property type="entry name" value="METHYLTRANSF_11 DOMAIN-CONTAINING PROTEIN"/>
    <property type="match status" value="1"/>
</dbReference>
<evidence type="ECO:0000256" key="2">
    <source>
        <dbReference type="ARBA" id="ARBA00022603"/>
    </source>
</evidence>
<comment type="similarity">
    <text evidence="1">Belongs to the methyltransferase superfamily.</text>
</comment>
<keyword evidence="6" id="KW-1185">Reference proteome</keyword>
<dbReference type="SUPFAM" id="SSF53335">
    <property type="entry name" value="S-adenosyl-L-methionine-dependent methyltransferases"/>
    <property type="match status" value="1"/>
</dbReference>
<keyword evidence="2 5" id="KW-0489">Methyltransferase</keyword>
<dbReference type="EMBL" id="CP002382">
    <property type="protein sequence ID" value="AEP09341.1"/>
    <property type="molecule type" value="Genomic_DNA"/>
</dbReference>
<organism evidence="5 6">
    <name type="scientific">Micavibrio aeruginosavorus (strain ARL-13)</name>
    <dbReference type="NCBI Taxonomy" id="856793"/>
    <lineage>
        <taxon>Bacteria</taxon>
        <taxon>Pseudomonadati</taxon>
        <taxon>Bdellovibrionota</taxon>
        <taxon>Bdellovibrionia</taxon>
        <taxon>Bdellovibrionales</taxon>
        <taxon>Pseudobdellovibrionaceae</taxon>
        <taxon>Micavibrio</taxon>
    </lineage>
</organism>
<dbReference type="InterPro" id="IPR029063">
    <property type="entry name" value="SAM-dependent_MTases_sf"/>
</dbReference>
<reference evidence="5 6" key="1">
    <citation type="journal article" date="2011" name="BMC Genomics">
        <title>Genomic insights into an obligate epibiotic bacterial predator: Micavibrio aeruginosavorus ARL-13.</title>
        <authorList>
            <person name="Wang Z."/>
            <person name="Kadouri D."/>
            <person name="Wu M."/>
        </authorList>
    </citation>
    <scope>NUCLEOTIDE SEQUENCE [LARGE SCALE GENOMIC DNA]</scope>
    <source>
        <strain evidence="5 6">ARL-13</strain>
    </source>
</reference>
<sequence length="261" mass="29330">MLNKMKHGDFTGLAQDYSDYRPDYSPAVLRAILSSAQVPVNEIDFVDVGAGTGIWTRMVSAAGVRSSVAVEPNDDMRHQGENHTDNANIKWFKGAGEETGLPDSSADILSMASSFHWVDFDRGTQEFCRVLRPGGVFVAIWNPRYIESNPLLVEIEAHLQTLKGETITRVSSGRSPFTEGLFDKLHGCGRFSDVLYVESRHTIPFSKERYLGAWRSVNDLRVQLGPEKFQNFLSWVEDKISDTDVIEAEYLTRAWIARKPV</sequence>
<dbReference type="KEGG" id="mai:MICA_1011"/>